<keyword evidence="3" id="KW-1185">Reference proteome</keyword>
<reference evidence="2 3" key="1">
    <citation type="journal article" date="2012" name="Genome Biol.">
        <title>Sequencing three crocodilian genomes to illuminate the evolution of archosaurs and amniotes.</title>
        <authorList>
            <person name="St John J.A."/>
            <person name="Braun E.L."/>
            <person name="Isberg S.R."/>
            <person name="Miles L.G."/>
            <person name="Chong A.Y."/>
            <person name="Gongora J."/>
            <person name="Dalzell P."/>
            <person name="Moran C."/>
            <person name="Bed'hom B."/>
            <person name="Abzhanov A."/>
            <person name="Burgess S.C."/>
            <person name="Cooksey A.M."/>
            <person name="Castoe T.A."/>
            <person name="Crawford N.G."/>
            <person name="Densmore L.D."/>
            <person name="Drew J.C."/>
            <person name="Edwards S.V."/>
            <person name="Faircloth B.C."/>
            <person name="Fujita M.K."/>
            <person name="Greenwold M.J."/>
            <person name="Hoffmann F.G."/>
            <person name="Howard J.M."/>
            <person name="Iguchi T."/>
            <person name="Janes D.E."/>
            <person name="Khan S.Y."/>
            <person name="Kohno S."/>
            <person name="de Koning A.J."/>
            <person name="Lance S.L."/>
            <person name="McCarthy F.M."/>
            <person name="McCormack J.E."/>
            <person name="Merchant M.E."/>
            <person name="Peterson D.G."/>
            <person name="Pollock D.D."/>
            <person name="Pourmand N."/>
            <person name="Raney B.J."/>
            <person name="Roessler K.A."/>
            <person name="Sanford J.R."/>
            <person name="Sawyer R.H."/>
            <person name="Schmidt C.J."/>
            <person name="Triplett E.W."/>
            <person name="Tuberville T.D."/>
            <person name="Venegas-Anaya M."/>
            <person name="Howard J.T."/>
            <person name="Jarvis E.D."/>
            <person name="Guillette L.J.Jr."/>
            <person name="Glenn T.C."/>
            <person name="Green R.E."/>
            <person name="Ray D.A."/>
        </authorList>
    </citation>
    <scope>NUCLEOTIDE SEQUENCE [LARGE SCALE GENOMIC DNA]</scope>
    <source>
        <strain evidence="2">KSC_2009_1</strain>
    </source>
</reference>
<proteinExistence type="predicted"/>
<gene>
    <name evidence="2" type="ORF">Y1Q_0007491</name>
</gene>
<dbReference type="Proteomes" id="UP000050525">
    <property type="component" value="Unassembled WGS sequence"/>
</dbReference>
<feature type="region of interest" description="Disordered" evidence="1">
    <location>
        <begin position="18"/>
        <end position="58"/>
    </location>
</feature>
<evidence type="ECO:0000313" key="2">
    <source>
        <dbReference type="EMBL" id="KYO19561.1"/>
    </source>
</evidence>
<dbReference type="EMBL" id="AKHW03006584">
    <property type="protein sequence ID" value="KYO19561.1"/>
    <property type="molecule type" value="Genomic_DNA"/>
</dbReference>
<comment type="caution">
    <text evidence="2">The sequence shown here is derived from an EMBL/GenBank/DDBJ whole genome shotgun (WGS) entry which is preliminary data.</text>
</comment>
<accession>A0A151M514</accession>
<protein>
    <submittedName>
        <fullName evidence="2">Uncharacterized protein</fullName>
    </submittedName>
</protein>
<evidence type="ECO:0000313" key="3">
    <source>
        <dbReference type="Proteomes" id="UP000050525"/>
    </source>
</evidence>
<dbReference type="AlphaFoldDB" id="A0A151M514"/>
<name>A0A151M514_ALLMI</name>
<evidence type="ECO:0000256" key="1">
    <source>
        <dbReference type="SAM" id="MobiDB-lite"/>
    </source>
</evidence>
<organism evidence="2 3">
    <name type="scientific">Alligator mississippiensis</name>
    <name type="common">American alligator</name>
    <dbReference type="NCBI Taxonomy" id="8496"/>
    <lineage>
        <taxon>Eukaryota</taxon>
        <taxon>Metazoa</taxon>
        <taxon>Chordata</taxon>
        <taxon>Craniata</taxon>
        <taxon>Vertebrata</taxon>
        <taxon>Euteleostomi</taxon>
        <taxon>Archelosauria</taxon>
        <taxon>Archosauria</taxon>
        <taxon>Crocodylia</taxon>
        <taxon>Alligatoridae</taxon>
        <taxon>Alligatorinae</taxon>
        <taxon>Alligator</taxon>
    </lineage>
</organism>
<sequence>MNKGICCLPAPALPSARSGWLGRIGRQTGTEEESRDSPGLEIGQPLDMGTGSLGHPVDAPSALGEIQLWIYWPGAALQRQQQQQQQLSDSLR</sequence>